<keyword evidence="2" id="KW-1133">Transmembrane helix</keyword>
<dbReference type="EMBL" id="MN079080">
    <property type="protein sequence ID" value="QEA04179.1"/>
    <property type="molecule type" value="Genomic_DNA"/>
</dbReference>
<dbReference type="AlphaFoldDB" id="A0A5B8R5P5"/>
<reference evidence="3" key="1">
    <citation type="submission" date="2019-06" db="EMBL/GenBank/DDBJ databases">
        <authorList>
            <person name="Murdoch R.W."/>
            <person name="Fathepure B."/>
        </authorList>
    </citation>
    <scope>NUCLEOTIDE SEQUENCE</scope>
</reference>
<feature type="transmembrane region" description="Helical" evidence="2">
    <location>
        <begin position="6"/>
        <end position="27"/>
    </location>
</feature>
<evidence type="ECO:0000313" key="3">
    <source>
        <dbReference type="EMBL" id="QEA04179.1"/>
    </source>
</evidence>
<feature type="region of interest" description="Disordered" evidence="1">
    <location>
        <begin position="36"/>
        <end position="104"/>
    </location>
</feature>
<protein>
    <submittedName>
        <fullName evidence="3">Uncharacterized protein</fullName>
    </submittedName>
</protein>
<proteinExistence type="predicted"/>
<name>A0A5B8R5P5_9ZZZZ</name>
<evidence type="ECO:0000256" key="2">
    <source>
        <dbReference type="SAM" id="Phobius"/>
    </source>
</evidence>
<accession>A0A5B8R5P5</accession>
<keyword evidence="2" id="KW-0472">Membrane</keyword>
<sequence length="210" mass="22707">MNRQALYGFLIGIATLAAVVIWFYAFVMPGGVPEPPAANLPSTQDTTERAAAPEPRDREPAETAEPRPEVATDEAPPLFQQERKPAPSGQDGNQHTDGSALGEGGRVRRIQRELASIAQSPGQGSPQRVGELLGQLRSTLGTSEVAGVDLRRLEETVKNAGRIQSLANEMKSIADDPGKQDRQRIRGILAEMRRLQGQLPEEARELKGGE</sequence>
<gene>
    <name evidence="3" type="ORF">KBTEX_00482</name>
</gene>
<keyword evidence="2" id="KW-0812">Transmembrane</keyword>
<feature type="compositionally biased region" description="Basic and acidic residues" evidence="1">
    <location>
        <begin position="54"/>
        <end position="70"/>
    </location>
</feature>
<organism evidence="3">
    <name type="scientific">uncultured organism</name>
    <dbReference type="NCBI Taxonomy" id="155900"/>
    <lineage>
        <taxon>unclassified sequences</taxon>
        <taxon>environmental samples</taxon>
    </lineage>
</organism>
<evidence type="ECO:0000256" key="1">
    <source>
        <dbReference type="SAM" id="MobiDB-lite"/>
    </source>
</evidence>